<dbReference type="Gene3D" id="3.40.50.300">
    <property type="entry name" value="P-loop containing nucleotide triphosphate hydrolases"/>
    <property type="match status" value="1"/>
</dbReference>
<dbReference type="AlphaFoldDB" id="A0A521AHV1"/>
<evidence type="ECO:0000259" key="2">
    <source>
        <dbReference type="Pfam" id="PF07319"/>
    </source>
</evidence>
<protein>
    <submittedName>
        <fullName evidence="3">Replicative DNA helicase loader DnaI</fullName>
    </submittedName>
</protein>
<dbReference type="OrthoDB" id="61127at2"/>
<dbReference type="NCBIfam" id="NF006505">
    <property type="entry name" value="PRK08939.1"/>
    <property type="match status" value="1"/>
</dbReference>
<organism evidence="3 4">
    <name type="scientific">Melghirimyces algeriensis</name>
    <dbReference type="NCBI Taxonomy" id="910412"/>
    <lineage>
        <taxon>Bacteria</taxon>
        <taxon>Bacillati</taxon>
        <taxon>Bacillota</taxon>
        <taxon>Bacilli</taxon>
        <taxon>Bacillales</taxon>
        <taxon>Thermoactinomycetaceae</taxon>
        <taxon>Melghirimyces</taxon>
    </lineage>
</organism>
<dbReference type="PANTHER" id="PTHR30050:SF8">
    <property type="entry name" value="PRIMOSOMAL PROTEIN DNAI"/>
    <property type="match status" value="1"/>
</dbReference>
<evidence type="ECO:0000259" key="1">
    <source>
        <dbReference type="Pfam" id="PF01695"/>
    </source>
</evidence>
<dbReference type="EMBL" id="FXTI01000001">
    <property type="protein sequence ID" value="SMO34367.1"/>
    <property type="molecule type" value="Genomic_DNA"/>
</dbReference>
<dbReference type="InterPro" id="IPR027417">
    <property type="entry name" value="P-loop_NTPase"/>
</dbReference>
<dbReference type="Pfam" id="PF01695">
    <property type="entry name" value="IstB_IS21"/>
    <property type="match status" value="1"/>
</dbReference>
<keyword evidence="3" id="KW-0378">Hydrolase</keyword>
<gene>
    <name evidence="3" type="ORF">SAMN06264849_101147</name>
</gene>
<name>A0A521AHV1_9BACL</name>
<dbReference type="GO" id="GO:0005524">
    <property type="term" value="F:ATP binding"/>
    <property type="evidence" value="ECO:0007669"/>
    <property type="project" value="InterPro"/>
</dbReference>
<keyword evidence="3" id="KW-0347">Helicase</keyword>
<dbReference type="PANTHER" id="PTHR30050">
    <property type="entry name" value="CHROMOSOMAL REPLICATION INITIATOR PROTEIN DNAA"/>
    <property type="match status" value="1"/>
</dbReference>
<dbReference type="GO" id="GO:0004386">
    <property type="term" value="F:helicase activity"/>
    <property type="evidence" value="ECO:0007669"/>
    <property type="project" value="UniProtKB-KW"/>
</dbReference>
<dbReference type="InterPro" id="IPR002611">
    <property type="entry name" value="IstB_ATP-bd"/>
</dbReference>
<sequence>MERMDKLVGQLKKRLSGRVDSEMEAKKILSHPEVQSFRKQHPHLPEKVYYRSLVQLRQLVREREHCKHCPGLEKCPNLMEGHQPHIQWYGGYIELRLAPCEKMIALEMEKKRKNLIQSHYIPEDIVNATFDQMNWDPGRVAAIEAAMDFCDQFATGSPKKGLYFYGPFGVGKSRIAGAMAQYLVQYGIDSLMVYVPDFIREIKDSIRDGMLSDKLETLKKATVLILDDIGAENITPWTRDEILGAILQYRMVYKLPTVMTSNLDLNELENHLGHSEKGGTERVKAKRIMERIRPFVDVYYVDGYNRRAN</sequence>
<dbReference type="Pfam" id="PF07319">
    <property type="entry name" value="DnaI_N"/>
    <property type="match status" value="1"/>
</dbReference>
<proteinExistence type="predicted"/>
<feature type="domain" description="Primosomal DnaI N-terminal" evidence="2">
    <location>
        <begin position="1"/>
        <end position="95"/>
    </location>
</feature>
<accession>A0A521AHV1</accession>
<dbReference type="CDD" id="cd00009">
    <property type="entry name" value="AAA"/>
    <property type="match status" value="1"/>
</dbReference>
<dbReference type="GO" id="GO:0006260">
    <property type="term" value="P:DNA replication"/>
    <property type="evidence" value="ECO:0007669"/>
    <property type="project" value="TreeGrafter"/>
</dbReference>
<reference evidence="3 4" key="1">
    <citation type="submission" date="2017-05" db="EMBL/GenBank/DDBJ databases">
        <authorList>
            <person name="Varghese N."/>
            <person name="Submissions S."/>
        </authorList>
    </citation>
    <scope>NUCLEOTIDE SEQUENCE [LARGE SCALE GENOMIC DNA]</scope>
    <source>
        <strain evidence="3 4">DSM 45474</strain>
    </source>
</reference>
<evidence type="ECO:0000313" key="4">
    <source>
        <dbReference type="Proteomes" id="UP000315636"/>
    </source>
</evidence>
<evidence type="ECO:0000313" key="3">
    <source>
        <dbReference type="EMBL" id="SMO34367.1"/>
    </source>
</evidence>
<keyword evidence="3" id="KW-0067">ATP-binding</keyword>
<dbReference type="InterPro" id="IPR009928">
    <property type="entry name" value="DnaI_N"/>
</dbReference>
<feature type="domain" description="IstB-like ATP-binding" evidence="1">
    <location>
        <begin position="160"/>
        <end position="274"/>
    </location>
</feature>
<keyword evidence="3" id="KW-0547">Nucleotide-binding</keyword>
<keyword evidence="4" id="KW-1185">Reference proteome</keyword>
<dbReference type="Proteomes" id="UP000315636">
    <property type="component" value="Unassembled WGS sequence"/>
</dbReference>
<dbReference type="SUPFAM" id="SSF52540">
    <property type="entry name" value="P-loop containing nucleoside triphosphate hydrolases"/>
    <property type="match status" value="1"/>
</dbReference>